<reference evidence="3" key="1">
    <citation type="submission" date="2017-02" db="UniProtKB">
        <authorList>
            <consortium name="WormBaseParasite"/>
        </authorList>
    </citation>
    <scope>IDENTIFICATION</scope>
</reference>
<dbReference type="AlphaFoldDB" id="A0A0R3QFB6"/>
<accession>A0A0R3QFB6</accession>
<reference evidence="1 2" key="2">
    <citation type="submission" date="2018-11" db="EMBL/GenBank/DDBJ databases">
        <authorList>
            <consortium name="Pathogen Informatics"/>
        </authorList>
    </citation>
    <scope>NUCLEOTIDE SEQUENCE [LARGE SCALE GENOMIC DNA]</scope>
</reference>
<dbReference type="EMBL" id="UZAG01004259">
    <property type="protein sequence ID" value="VDO16601.1"/>
    <property type="molecule type" value="Genomic_DNA"/>
</dbReference>
<evidence type="ECO:0000313" key="2">
    <source>
        <dbReference type="Proteomes" id="UP000280834"/>
    </source>
</evidence>
<dbReference type="STRING" id="42155.A0A0R3QFB6"/>
<dbReference type="WBParaSite" id="BTMF_0000506201-mRNA-1">
    <property type="protein sequence ID" value="BTMF_0000506201-mRNA-1"/>
    <property type="gene ID" value="BTMF_0000506201"/>
</dbReference>
<keyword evidence="2" id="KW-1185">Reference proteome</keyword>
<gene>
    <name evidence="1" type="ORF">BTMF_LOCUS4346</name>
</gene>
<evidence type="ECO:0000313" key="1">
    <source>
        <dbReference type="EMBL" id="VDO16601.1"/>
    </source>
</evidence>
<organism evidence="3">
    <name type="scientific">Brugia timori</name>
    <dbReference type="NCBI Taxonomy" id="42155"/>
    <lineage>
        <taxon>Eukaryota</taxon>
        <taxon>Metazoa</taxon>
        <taxon>Ecdysozoa</taxon>
        <taxon>Nematoda</taxon>
        <taxon>Chromadorea</taxon>
        <taxon>Rhabditida</taxon>
        <taxon>Spirurina</taxon>
        <taxon>Spiruromorpha</taxon>
        <taxon>Filarioidea</taxon>
        <taxon>Onchocercidae</taxon>
        <taxon>Brugia</taxon>
    </lineage>
</organism>
<proteinExistence type="predicted"/>
<dbReference type="Proteomes" id="UP000280834">
    <property type="component" value="Unassembled WGS sequence"/>
</dbReference>
<evidence type="ECO:0000313" key="3">
    <source>
        <dbReference type="WBParaSite" id="BTMF_0000506201-mRNA-1"/>
    </source>
</evidence>
<protein>
    <submittedName>
        <fullName evidence="3">Integrator complex subunit 7</fullName>
    </submittedName>
</protein>
<name>A0A0R3QFB6_9BILA</name>
<sequence>MQSRLMERFLDTCPEILPHKDDDDDLGSKSRTILEILFSSKASTLQYIISLLPTTCSSATLAKIIEYLLESHRSQFVGMSVIRTIISAFHASKTYVLSTKQCGVFIHYALAEMERHSDDVIMLLMKFLENNANIRRDVTQGIITEVSRALTSPDNIQRKRFAQQIAVAFVKRFPGNI</sequence>